<reference evidence="1" key="1">
    <citation type="submission" date="2009-10" db="EMBL/GenBank/DDBJ databases">
        <title>Diversity of trophic interactions inside an arsenic-rich microbial ecosystem.</title>
        <authorList>
            <person name="Bertin P.N."/>
            <person name="Heinrich-Salmeron A."/>
            <person name="Pelletier E."/>
            <person name="Goulhen-Chollet F."/>
            <person name="Arsene-Ploetze F."/>
            <person name="Gallien S."/>
            <person name="Calteau A."/>
            <person name="Vallenet D."/>
            <person name="Casiot C."/>
            <person name="Chane-Woon-Ming B."/>
            <person name="Giloteaux L."/>
            <person name="Barakat M."/>
            <person name="Bonnefoy V."/>
            <person name="Bruneel O."/>
            <person name="Chandler M."/>
            <person name="Cleiss J."/>
            <person name="Duran R."/>
            <person name="Elbaz-Poulichet F."/>
            <person name="Fonknechten N."/>
            <person name="Lauga B."/>
            <person name="Mornico D."/>
            <person name="Ortet P."/>
            <person name="Schaeffer C."/>
            <person name="Siguier P."/>
            <person name="Alexander Thil Smith A."/>
            <person name="Van Dorsselaer A."/>
            <person name="Weissenbach J."/>
            <person name="Medigue C."/>
            <person name="Le Paslier D."/>
        </authorList>
    </citation>
    <scope>NUCLEOTIDE SEQUENCE</scope>
</reference>
<dbReference type="PROSITE" id="PS51257">
    <property type="entry name" value="PROKAR_LIPOPROTEIN"/>
    <property type="match status" value="1"/>
</dbReference>
<proteinExistence type="predicted"/>
<dbReference type="EMBL" id="CABQ01000256">
    <property type="protein sequence ID" value="CBI08721.1"/>
    <property type="molecule type" value="Genomic_DNA"/>
</dbReference>
<accession>E6QNA0</accession>
<evidence type="ECO:0000313" key="1">
    <source>
        <dbReference type="EMBL" id="CBI08721.1"/>
    </source>
</evidence>
<sequence length="82" mass="9017">MFRLLSRPQNALYSAFLSLQAWHAAYASGTGCNLRSPRFTFLLNLQEINVTLMYGTPPSLSASTIHVIDCALAASTQLHSYP</sequence>
<comment type="caution">
    <text evidence="1">The sequence shown here is derived from an EMBL/GenBank/DDBJ whole genome shotgun (WGS) entry which is preliminary data.</text>
</comment>
<dbReference type="AlphaFoldDB" id="E6QNA0"/>
<protein>
    <submittedName>
        <fullName evidence="1">Uncharacterized protein</fullName>
    </submittedName>
</protein>
<name>E6QNA0_9ZZZZ</name>
<organism evidence="1">
    <name type="scientific">mine drainage metagenome</name>
    <dbReference type="NCBI Taxonomy" id="410659"/>
    <lineage>
        <taxon>unclassified sequences</taxon>
        <taxon>metagenomes</taxon>
        <taxon>ecological metagenomes</taxon>
    </lineage>
</organism>
<gene>
    <name evidence="1" type="ORF">CARN6_2217</name>
</gene>